<feature type="domain" description="Transglutaminase-like" evidence="1">
    <location>
        <begin position="98"/>
        <end position="155"/>
    </location>
</feature>
<evidence type="ECO:0000313" key="2">
    <source>
        <dbReference type="EMBL" id="KYF84339.1"/>
    </source>
</evidence>
<dbReference type="SUPFAM" id="SSF54001">
    <property type="entry name" value="Cysteine proteinases"/>
    <property type="match status" value="1"/>
</dbReference>
<sequence length="294" mass="32955">MTTLAHEISDFYTRPGAMTSGGAHAARFDELPSDVASLVRVVQGLLLHQHWAHAYGVELSDERRGEAHLRPADRMLERLLAHDGRPLSAARPPGARLVGNCRHFTVLLVALLRAKGVPARARCGFGGYFHPDSFMDHWVAEHWNAAEARWVLVDAQLDDVQRAALNPDFDTLDVPRDRFVVAGDAWARCRAGEADPSKFGFLDEHGYWFIDGNIVRDAAALNNMEMLPWDCWGGMSRPNEPHGDERFALFDRLAALTRSPDASFAELRQRYESDERLRVPPTVFNAVLDRPDPV</sequence>
<dbReference type="Pfam" id="PF01841">
    <property type="entry name" value="Transglut_core"/>
    <property type="match status" value="1"/>
</dbReference>
<dbReference type="Proteomes" id="UP000075515">
    <property type="component" value="Unassembled WGS sequence"/>
</dbReference>
<name>A0A150RVT1_SORCE</name>
<evidence type="ECO:0000313" key="3">
    <source>
        <dbReference type="Proteomes" id="UP000075515"/>
    </source>
</evidence>
<reference evidence="2 3" key="1">
    <citation type="submission" date="2014-02" db="EMBL/GenBank/DDBJ databases">
        <title>The small core and large imbalanced accessory genome model reveals a collaborative survival strategy of Sorangium cellulosum strains in nature.</title>
        <authorList>
            <person name="Han K."/>
            <person name="Peng R."/>
            <person name="Blom J."/>
            <person name="Li Y.-Z."/>
        </authorList>
    </citation>
    <scope>NUCLEOTIDE SEQUENCE [LARGE SCALE GENOMIC DNA]</scope>
    <source>
        <strain evidence="2 3">So0149</strain>
    </source>
</reference>
<dbReference type="InterPro" id="IPR002931">
    <property type="entry name" value="Transglutaminase-like"/>
</dbReference>
<proteinExistence type="predicted"/>
<dbReference type="InterPro" id="IPR038765">
    <property type="entry name" value="Papain-like_cys_pep_sf"/>
</dbReference>
<protein>
    <submittedName>
        <fullName evidence="2">Transglutaminase</fullName>
    </submittedName>
</protein>
<evidence type="ECO:0000259" key="1">
    <source>
        <dbReference type="Pfam" id="PF01841"/>
    </source>
</evidence>
<dbReference type="AlphaFoldDB" id="A0A150RVT1"/>
<dbReference type="EMBL" id="JEMC01002966">
    <property type="protein sequence ID" value="KYF84339.1"/>
    <property type="molecule type" value="Genomic_DNA"/>
</dbReference>
<accession>A0A150RVT1</accession>
<dbReference type="Gene3D" id="3.10.620.30">
    <property type="match status" value="1"/>
</dbReference>
<comment type="caution">
    <text evidence="2">The sequence shown here is derived from an EMBL/GenBank/DDBJ whole genome shotgun (WGS) entry which is preliminary data.</text>
</comment>
<organism evidence="2 3">
    <name type="scientific">Sorangium cellulosum</name>
    <name type="common">Polyangium cellulosum</name>
    <dbReference type="NCBI Taxonomy" id="56"/>
    <lineage>
        <taxon>Bacteria</taxon>
        <taxon>Pseudomonadati</taxon>
        <taxon>Myxococcota</taxon>
        <taxon>Polyangia</taxon>
        <taxon>Polyangiales</taxon>
        <taxon>Polyangiaceae</taxon>
        <taxon>Sorangium</taxon>
    </lineage>
</organism>
<gene>
    <name evidence="2" type="ORF">BE18_03740</name>
</gene>